<evidence type="ECO:0000256" key="5">
    <source>
        <dbReference type="HAMAP-Rule" id="MF_00810"/>
    </source>
</evidence>
<keyword evidence="8" id="KW-1185">Reference proteome</keyword>
<sequence length="135" mass="15929">MTDRKPSLSKEEKRLLKIKNEQGRKRPAFRRQEWFRYKKFDEVWRKPRGMHSKLREHLSWRPPNVDAGYRSPKLVRGLHPSGFREVMVYNLADLEKLDVTKEAGRISSGVGSRKRSMILEKADEIGLKILNRGEN</sequence>
<dbReference type="EMBL" id="CP133772">
    <property type="protein sequence ID" value="WYY00680.1"/>
    <property type="molecule type" value="Genomic_DNA"/>
</dbReference>
<dbReference type="KEGG" id="omr:OXIME_001261"/>
<dbReference type="RefSeq" id="WP_393971014.1">
    <property type="nucleotide sequence ID" value="NZ_CP133772.1"/>
</dbReference>
<gene>
    <name evidence="5" type="primary">rpl32e</name>
    <name evidence="7" type="ORF">OXIME_001261</name>
</gene>
<dbReference type="HAMAP" id="MF_00810">
    <property type="entry name" value="Ribosomal_eL32"/>
    <property type="match status" value="1"/>
</dbReference>
<reference evidence="7 8" key="1">
    <citation type="submission" date="2023-09" db="EMBL/GenBank/DDBJ databases">
        <authorList>
            <person name="Golyshina O.V."/>
            <person name="Lunev E.A."/>
            <person name="Bargiela R."/>
            <person name="Gaines M.C."/>
            <person name="Daum B."/>
            <person name="Bale N.J."/>
            <person name="Koenen M."/>
            <person name="Sinninghe Damst J.S."/>
            <person name="Yakimov M."/>
            <person name="Golyshin P.N."/>
        </authorList>
    </citation>
    <scope>NUCLEOTIDE SEQUENCE [LARGE SCALE GENOMIC DNA]</scope>
    <source>
        <strain evidence="7 8">M1</strain>
    </source>
</reference>
<organism evidence="7 8">
    <name type="scientific">Oxyplasma meridianum</name>
    <dbReference type="NCBI Taxonomy" id="3073602"/>
    <lineage>
        <taxon>Archaea</taxon>
        <taxon>Methanobacteriati</taxon>
        <taxon>Thermoplasmatota</taxon>
        <taxon>Thermoplasmata</taxon>
        <taxon>Thermoplasmatales</taxon>
        <taxon>Thermoplasmataceae</taxon>
        <taxon>Oxyplasma</taxon>
    </lineage>
</organism>
<dbReference type="GeneID" id="95967998"/>
<dbReference type="Proteomes" id="UP001451606">
    <property type="component" value="Chromosome"/>
</dbReference>
<dbReference type="InterPro" id="IPR036351">
    <property type="entry name" value="Ribosomal_eL32_sf"/>
</dbReference>
<dbReference type="InterPro" id="IPR001515">
    <property type="entry name" value="Ribosomal_eL32"/>
</dbReference>
<dbReference type="SMART" id="SM01393">
    <property type="entry name" value="Ribosomal_L32e"/>
    <property type="match status" value="1"/>
</dbReference>
<dbReference type="NCBIfam" id="NF006332">
    <property type="entry name" value="PRK08562.1"/>
    <property type="match status" value="1"/>
</dbReference>
<comment type="similarity">
    <text evidence="1 5">Belongs to the eukaryotic ribosomal protein eL32 family.</text>
</comment>
<dbReference type="GO" id="GO:0003735">
    <property type="term" value="F:structural constituent of ribosome"/>
    <property type="evidence" value="ECO:0007669"/>
    <property type="project" value="InterPro"/>
</dbReference>
<dbReference type="GO" id="GO:0006412">
    <property type="term" value="P:translation"/>
    <property type="evidence" value="ECO:0007669"/>
    <property type="project" value="UniProtKB-UniRule"/>
</dbReference>
<dbReference type="AlphaFoldDB" id="A0AAX4NHV3"/>
<protein>
    <recommendedName>
        <fullName evidence="4 5">Large ribosomal subunit protein eL32</fullName>
    </recommendedName>
</protein>
<evidence type="ECO:0000256" key="1">
    <source>
        <dbReference type="ARBA" id="ARBA00008431"/>
    </source>
</evidence>
<name>A0AAX4NHV3_9ARCH</name>
<evidence type="ECO:0000313" key="7">
    <source>
        <dbReference type="EMBL" id="WYY00680.1"/>
    </source>
</evidence>
<dbReference type="CDD" id="cd00513">
    <property type="entry name" value="Ribosomal_L32_L32e"/>
    <property type="match status" value="1"/>
</dbReference>
<evidence type="ECO:0000256" key="4">
    <source>
        <dbReference type="ARBA" id="ARBA00035229"/>
    </source>
</evidence>
<evidence type="ECO:0000256" key="3">
    <source>
        <dbReference type="ARBA" id="ARBA00023274"/>
    </source>
</evidence>
<dbReference type="Pfam" id="PF01655">
    <property type="entry name" value="Ribosomal_L32e"/>
    <property type="match status" value="1"/>
</dbReference>
<evidence type="ECO:0000313" key="8">
    <source>
        <dbReference type="Proteomes" id="UP001451606"/>
    </source>
</evidence>
<dbReference type="PANTHER" id="PTHR23413">
    <property type="entry name" value="60S RIBOSOMAL PROTEIN L32 AND DNA-DIRECTED RNA POLYMERASE II, SUBUNIT N"/>
    <property type="match status" value="1"/>
</dbReference>
<keyword evidence="3 5" id="KW-0687">Ribonucleoprotein</keyword>
<dbReference type="InterPro" id="IPR023654">
    <property type="entry name" value="Ribosomal_eL32_arc"/>
</dbReference>
<feature type="region of interest" description="Disordered" evidence="6">
    <location>
        <begin position="1"/>
        <end position="24"/>
    </location>
</feature>
<dbReference type="PROSITE" id="PS00580">
    <property type="entry name" value="RIBOSOMAL_L32E"/>
    <property type="match status" value="1"/>
</dbReference>
<evidence type="ECO:0000256" key="6">
    <source>
        <dbReference type="SAM" id="MobiDB-lite"/>
    </source>
</evidence>
<accession>A0AAX4NHV3</accession>
<evidence type="ECO:0000256" key="2">
    <source>
        <dbReference type="ARBA" id="ARBA00022980"/>
    </source>
</evidence>
<keyword evidence="2 5" id="KW-0689">Ribosomal protein</keyword>
<dbReference type="InterPro" id="IPR018263">
    <property type="entry name" value="Ribosomal_eL32_CS"/>
</dbReference>
<dbReference type="PANTHER" id="PTHR23413:SF1">
    <property type="entry name" value="RIBOSOMAL PROTEIN L32"/>
    <property type="match status" value="1"/>
</dbReference>
<dbReference type="GO" id="GO:0022625">
    <property type="term" value="C:cytosolic large ribosomal subunit"/>
    <property type="evidence" value="ECO:0007669"/>
    <property type="project" value="TreeGrafter"/>
</dbReference>
<proteinExistence type="inferred from homology"/>
<dbReference type="SUPFAM" id="SSF52042">
    <property type="entry name" value="Ribosomal protein L32e"/>
    <property type="match status" value="1"/>
</dbReference>